<accession>A0A1D9FX61</accession>
<dbReference type="AlphaFoldDB" id="A0A1D9FX61"/>
<organism evidence="1 2">
    <name type="scientific">Moorena producens (strain JHB)</name>
    <dbReference type="NCBI Taxonomy" id="1454205"/>
    <lineage>
        <taxon>Bacteria</taxon>
        <taxon>Bacillati</taxon>
        <taxon>Cyanobacteriota</taxon>
        <taxon>Cyanophyceae</taxon>
        <taxon>Coleofasciculales</taxon>
        <taxon>Coleofasciculaceae</taxon>
        <taxon>Moorena</taxon>
    </lineage>
</organism>
<evidence type="ECO:0000313" key="1">
    <source>
        <dbReference type="EMBL" id="AOY79885.1"/>
    </source>
</evidence>
<dbReference type="SUPFAM" id="SSF54001">
    <property type="entry name" value="Cysteine proteinases"/>
    <property type="match status" value="1"/>
</dbReference>
<evidence type="ECO:0000313" key="2">
    <source>
        <dbReference type="Proteomes" id="UP000176944"/>
    </source>
</evidence>
<dbReference type="EMBL" id="CP017708">
    <property type="protein sequence ID" value="AOY79885.1"/>
    <property type="molecule type" value="Genomic_DNA"/>
</dbReference>
<gene>
    <name evidence="1" type="ORF">BJP36_08020</name>
</gene>
<dbReference type="InterPro" id="IPR038765">
    <property type="entry name" value="Papain-like_cys_pep_sf"/>
</dbReference>
<dbReference type="Gene3D" id="3.90.1720.10">
    <property type="entry name" value="endopeptidase domain like (from Nostoc punctiforme)"/>
    <property type="match status" value="1"/>
</dbReference>
<name>A0A1D9FX61_MOOP1</name>
<dbReference type="Proteomes" id="UP000176944">
    <property type="component" value="Chromosome"/>
</dbReference>
<sequence length="213" mass="24100">MLDSIRLTSPRPSPTQNLIESLYPFKPGDLITFSGLKIDAALIRWFTGSDYSHTAIVLDSDLEANGNGKVAIAESTSYTTLPDFRNQKCKPGVQIHYLENWLNAYRNYGRAWWVPLAKPLSSEGMDKMQNWLWNLHERQVRYSCWKSIGAWLKVNRYLVGSDSQNMQRIFCSELVTQALQIAGSIDSSVMACQQTPQEAVTFGCFEAPVLLEI</sequence>
<protein>
    <submittedName>
        <fullName evidence="1">Uncharacterized protein</fullName>
    </submittedName>
</protein>
<reference evidence="2" key="1">
    <citation type="submission" date="2016-10" db="EMBL/GenBank/DDBJ databases">
        <title>Comparative genomics uncovers the prolific and rare metabolic potential of the cyanobacterial genus Moorea.</title>
        <authorList>
            <person name="Leao T."/>
            <person name="Castelao G."/>
            <person name="Korobeynikov A."/>
            <person name="Monroe E.A."/>
            <person name="Podell S."/>
            <person name="Glukhov E."/>
            <person name="Allen E."/>
            <person name="Gerwick W.H."/>
            <person name="Gerwick L."/>
        </authorList>
    </citation>
    <scope>NUCLEOTIDE SEQUENCE [LARGE SCALE GENOMIC DNA]</scope>
    <source>
        <strain evidence="2">JHB</strain>
    </source>
</reference>
<proteinExistence type="predicted"/>